<protein>
    <submittedName>
        <fullName evidence="6">AgmR protein</fullName>
    </submittedName>
</protein>
<sequence>MKQQYASFAVLPIKFHSSLPTVDATYSAACPRAPRHHTTGMTQTTRTLLVVDDHPLMLEGLSQIASQALPDHGVLQAASFAEARGHALSDEPPELVLLDPGLPDLHGLSAIQGMVKALPAGAVVVISANDQPQDQEAAWAAGARAFISKSARPEDLMTGLQAVARGERVLITRQQGRVEPPPTPSNQAGLSARQLEVLAAMCAGDSNKQIAQRLQIAEKTVKAHVGAIFDKLDVVNRTQAALAARRLGLVTDEPQPPSA</sequence>
<feature type="domain" description="HTH luxR-type" evidence="4">
    <location>
        <begin position="183"/>
        <end position="248"/>
    </location>
</feature>
<evidence type="ECO:0000256" key="2">
    <source>
        <dbReference type="ARBA" id="ARBA00023125"/>
    </source>
</evidence>
<dbReference type="EMBL" id="CCAE010000014">
    <property type="protein sequence ID" value="CDN87729.1"/>
    <property type="molecule type" value="Genomic_DNA"/>
</dbReference>
<dbReference type="SUPFAM" id="SSF52172">
    <property type="entry name" value="CheY-like"/>
    <property type="match status" value="1"/>
</dbReference>
<dbReference type="PROSITE" id="PS00622">
    <property type="entry name" value="HTH_LUXR_1"/>
    <property type="match status" value="1"/>
</dbReference>
<dbReference type="InterPro" id="IPR036388">
    <property type="entry name" value="WH-like_DNA-bd_sf"/>
</dbReference>
<dbReference type="SMART" id="SM00421">
    <property type="entry name" value="HTH_LUXR"/>
    <property type="match status" value="1"/>
</dbReference>
<dbReference type="Proteomes" id="UP000028878">
    <property type="component" value="Unassembled WGS sequence"/>
</dbReference>
<dbReference type="InterPro" id="IPR016032">
    <property type="entry name" value="Sig_transdc_resp-reg_C-effctor"/>
</dbReference>
<dbReference type="InterPro" id="IPR058245">
    <property type="entry name" value="NreC/VraR/RcsB-like_REC"/>
</dbReference>
<dbReference type="AlphaFoldDB" id="A0A1L1PIZ5"/>
<evidence type="ECO:0000256" key="1">
    <source>
        <dbReference type="ARBA" id="ARBA00022553"/>
    </source>
</evidence>
<dbReference type="InterPro" id="IPR001789">
    <property type="entry name" value="Sig_transdc_resp-reg_receiver"/>
</dbReference>
<dbReference type="GO" id="GO:0000160">
    <property type="term" value="P:phosphorelay signal transduction system"/>
    <property type="evidence" value="ECO:0007669"/>
    <property type="project" value="InterPro"/>
</dbReference>
<dbReference type="CDD" id="cd17535">
    <property type="entry name" value="REC_NarL-like"/>
    <property type="match status" value="1"/>
</dbReference>
<dbReference type="PANTHER" id="PTHR45566:SF2">
    <property type="entry name" value="NARL SUBFAMILY"/>
    <property type="match status" value="1"/>
</dbReference>
<dbReference type="PROSITE" id="PS50043">
    <property type="entry name" value="HTH_LUXR_2"/>
    <property type="match status" value="1"/>
</dbReference>
<name>A0A1L1PIZ5_HYDIT</name>
<reference evidence="7" key="2">
    <citation type="submission" date="2014-11" db="EMBL/GenBank/DDBJ databases">
        <title>Draft genome sequence of Hydrogenophaga intermedia S1.</title>
        <authorList>
            <person name="Gan H.M."/>
            <person name="Chew T.H."/>
            <person name="Stolz A."/>
        </authorList>
    </citation>
    <scope>NUCLEOTIDE SEQUENCE [LARGE SCALE GENOMIC DNA]</scope>
    <source>
        <strain evidence="7">S1</strain>
    </source>
</reference>
<dbReference type="Gene3D" id="1.10.10.10">
    <property type="entry name" value="Winged helix-like DNA-binding domain superfamily/Winged helix DNA-binding domain"/>
    <property type="match status" value="1"/>
</dbReference>
<proteinExistence type="predicted"/>
<dbReference type="InterPro" id="IPR011006">
    <property type="entry name" value="CheY-like_superfamily"/>
</dbReference>
<dbReference type="GO" id="GO:0003677">
    <property type="term" value="F:DNA binding"/>
    <property type="evidence" value="ECO:0007669"/>
    <property type="project" value="UniProtKB-KW"/>
</dbReference>
<dbReference type="CDD" id="cd06170">
    <property type="entry name" value="LuxR_C_like"/>
    <property type="match status" value="1"/>
</dbReference>
<dbReference type="InterPro" id="IPR000792">
    <property type="entry name" value="Tscrpt_reg_LuxR_C"/>
</dbReference>
<dbReference type="PRINTS" id="PR00038">
    <property type="entry name" value="HTHLUXR"/>
</dbReference>
<evidence type="ECO:0000313" key="6">
    <source>
        <dbReference type="EMBL" id="CDN87729.1"/>
    </source>
</evidence>
<evidence type="ECO:0000313" key="7">
    <source>
        <dbReference type="Proteomes" id="UP000028878"/>
    </source>
</evidence>
<evidence type="ECO:0000259" key="4">
    <source>
        <dbReference type="PROSITE" id="PS50043"/>
    </source>
</evidence>
<feature type="modified residue" description="4-aspartylphosphate" evidence="3">
    <location>
        <position position="99"/>
    </location>
</feature>
<evidence type="ECO:0000256" key="3">
    <source>
        <dbReference type="PROSITE-ProRule" id="PRU00169"/>
    </source>
</evidence>
<keyword evidence="7" id="KW-1185">Reference proteome</keyword>
<feature type="domain" description="Response regulatory" evidence="5">
    <location>
        <begin position="47"/>
        <end position="164"/>
    </location>
</feature>
<accession>A0A1L1PIZ5</accession>
<dbReference type="Gene3D" id="3.40.50.2300">
    <property type="match status" value="1"/>
</dbReference>
<dbReference type="Pfam" id="PF00072">
    <property type="entry name" value="Response_reg"/>
    <property type="match status" value="1"/>
</dbReference>
<dbReference type="Pfam" id="PF00196">
    <property type="entry name" value="GerE"/>
    <property type="match status" value="1"/>
</dbReference>
<dbReference type="InterPro" id="IPR051015">
    <property type="entry name" value="EvgA-like"/>
</dbReference>
<dbReference type="GO" id="GO:0006355">
    <property type="term" value="P:regulation of DNA-templated transcription"/>
    <property type="evidence" value="ECO:0007669"/>
    <property type="project" value="InterPro"/>
</dbReference>
<gene>
    <name evidence="6" type="ORF">BN948_02154</name>
</gene>
<keyword evidence="2" id="KW-0238">DNA-binding</keyword>
<evidence type="ECO:0000259" key="5">
    <source>
        <dbReference type="PROSITE" id="PS50110"/>
    </source>
</evidence>
<dbReference type="PANTHER" id="PTHR45566">
    <property type="entry name" value="HTH-TYPE TRANSCRIPTIONAL REGULATOR YHJB-RELATED"/>
    <property type="match status" value="1"/>
</dbReference>
<reference evidence="7" key="1">
    <citation type="submission" date="2014-02" db="EMBL/GenBank/DDBJ databases">
        <authorList>
            <person name="Gan H."/>
        </authorList>
    </citation>
    <scope>NUCLEOTIDE SEQUENCE [LARGE SCALE GENOMIC DNA]</scope>
    <source>
        <strain evidence="7">S1</strain>
    </source>
</reference>
<organism evidence="6 7">
    <name type="scientific">Hydrogenophaga intermedia</name>
    <dbReference type="NCBI Taxonomy" id="65786"/>
    <lineage>
        <taxon>Bacteria</taxon>
        <taxon>Pseudomonadati</taxon>
        <taxon>Pseudomonadota</taxon>
        <taxon>Betaproteobacteria</taxon>
        <taxon>Burkholderiales</taxon>
        <taxon>Comamonadaceae</taxon>
        <taxon>Hydrogenophaga</taxon>
    </lineage>
</organism>
<dbReference type="SUPFAM" id="SSF46894">
    <property type="entry name" value="C-terminal effector domain of the bipartite response regulators"/>
    <property type="match status" value="1"/>
</dbReference>
<dbReference type="SMART" id="SM00448">
    <property type="entry name" value="REC"/>
    <property type="match status" value="1"/>
</dbReference>
<dbReference type="PROSITE" id="PS50110">
    <property type="entry name" value="RESPONSE_REGULATORY"/>
    <property type="match status" value="1"/>
</dbReference>
<keyword evidence="1 3" id="KW-0597">Phosphoprotein</keyword>